<dbReference type="Pfam" id="PF14368">
    <property type="entry name" value="LTP_2"/>
    <property type="match status" value="1"/>
</dbReference>
<dbReference type="Gene3D" id="1.10.110.10">
    <property type="entry name" value="Plant lipid-transfer and hydrophobic proteins"/>
    <property type="match status" value="1"/>
</dbReference>
<dbReference type="InterPro" id="IPR016140">
    <property type="entry name" value="Bifunc_inhib/LTP/seed_store"/>
</dbReference>
<dbReference type="PANTHER" id="PTHR33286:SF54">
    <property type="entry name" value="BIFUNCTIONAL INHIBITOR_LIPID-TRANSFER PROTEIN_SEED STORAGE 2S ALBUMIN SUPERFAMILY PROTEIN"/>
    <property type="match status" value="1"/>
</dbReference>
<dbReference type="Proteomes" id="UP001497457">
    <property type="component" value="Chromosome 20rd"/>
</dbReference>
<accession>A0ABC8ZIN2</accession>
<dbReference type="SUPFAM" id="SSF47699">
    <property type="entry name" value="Bifunctional inhibitor/lipid-transfer protein/seed storage 2S albumin"/>
    <property type="match status" value="1"/>
</dbReference>
<evidence type="ECO:0000313" key="5">
    <source>
        <dbReference type="Proteomes" id="UP001497457"/>
    </source>
</evidence>
<feature type="signal peptide" evidence="1">
    <location>
        <begin position="1"/>
        <end position="25"/>
    </location>
</feature>
<dbReference type="EMBL" id="OZ075130">
    <property type="protein sequence ID" value="CAL4973586.1"/>
    <property type="molecule type" value="Genomic_DNA"/>
</dbReference>
<dbReference type="PANTHER" id="PTHR33286">
    <property type="entry name" value="BIFUNCTIONAL INHIBITOR/LIPID-TRANSFER PROTEIN/SEED STORAGE 2S ALBUMIN SUPERFAMILY PROTEIN"/>
    <property type="match status" value="1"/>
</dbReference>
<dbReference type="InterPro" id="IPR036312">
    <property type="entry name" value="Bifun_inhib/LTP/seed_sf"/>
</dbReference>
<gene>
    <name evidence="3" type="ORF">URODEC1_LOCUS44699</name>
    <name evidence="4" type="ORF">URODEC1_LOCUS51989</name>
</gene>
<dbReference type="InterPro" id="IPR044741">
    <property type="entry name" value="NsLTP-like"/>
</dbReference>
<name>A0ABC8ZIN2_9POAL</name>
<organism evidence="3 5">
    <name type="scientific">Urochloa decumbens</name>
    <dbReference type="NCBI Taxonomy" id="240449"/>
    <lineage>
        <taxon>Eukaryota</taxon>
        <taxon>Viridiplantae</taxon>
        <taxon>Streptophyta</taxon>
        <taxon>Embryophyta</taxon>
        <taxon>Tracheophyta</taxon>
        <taxon>Spermatophyta</taxon>
        <taxon>Magnoliopsida</taxon>
        <taxon>Liliopsida</taxon>
        <taxon>Poales</taxon>
        <taxon>Poaceae</taxon>
        <taxon>PACMAD clade</taxon>
        <taxon>Panicoideae</taxon>
        <taxon>Panicodae</taxon>
        <taxon>Paniceae</taxon>
        <taxon>Melinidinae</taxon>
        <taxon>Urochloa</taxon>
    </lineage>
</organism>
<evidence type="ECO:0000313" key="4">
    <source>
        <dbReference type="EMBL" id="CAL4973586.1"/>
    </source>
</evidence>
<keyword evidence="5" id="KW-1185">Reference proteome</keyword>
<dbReference type="SMART" id="SM00499">
    <property type="entry name" value="AAI"/>
    <property type="match status" value="1"/>
</dbReference>
<feature type="domain" description="Bifunctional inhibitor/plant lipid transfer protein/seed storage helical" evidence="2">
    <location>
        <begin position="28"/>
        <end position="103"/>
    </location>
</feature>
<proteinExistence type="predicted"/>
<dbReference type="EMBL" id="OZ075129">
    <property type="protein sequence ID" value="CAL4960919.1"/>
    <property type="molecule type" value="Genomic_DNA"/>
</dbReference>
<keyword evidence="1" id="KW-0732">Signal</keyword>
<evidence type="ECO:0000259" key="2">
    <source>
        <dbReference type="SMART" id="SM00499"/>
    </source>
</evidence>
<evidence type="ECO:0000256" key="1">
    <source>
        <dbReference type="SAM" id="SignalP"/>
    </source>
</evidence>
<sequence>MAKPLRLFSILAFVVAMSIVGTQQAEDCNIDFQGLVKECKQYVMPPDNPKTSPSAGCCDEVKKANIPCLCSKVNKKIENMVSMEKVVYVTRKCGIPVKSGLQCGSYTVPNI</sequence>
<feature type="chain" id="PRO_5044721411" description="Bifunctional inhibitor/plant lipid transfer protein/seed storage helical domain-containing protein" evidence="1">
    <location>
        <begin position="26"/>
        <end position="111"/>
    </location>
</feature>
<protein>
    <recommendedName>
        <fullName evidence="2">Bifunctional inhibitor/plant lipid transfer protein/seed storage helical domain-containing protein</fullName>
    </recommendedName>
</protein>
<dbReference type="CDD" id="cd04660">
    <property type="entry name" value="nsLTP_like"/>
    <property type="match status" value="1"/>
</dbReference>
<reference evidence="3" key="1">
    <citation type="submission" date="2024-10" db="EMBL/GenBank/DDBJ databases">
        <authorList>
            <person name="Ryan C."/>
        </authorList>
    </citation>
    <scope>NUCLEOTIDE SEQUENCE [LARGE SCALE GENOMIC DNA]</scope>
</reference>
<dbReference type="AlphaFoldDB" id="A0ABC8ZIN2"/>
<dbReference type="Proteomes" id="UP001497457">
    <property type="component" value="Chromosome 19rd"/>
</dbReference>
<evidence type="ECO:0000313" key="3">
    <source>
        <dbReference type="EMBL" id="CAL4960919.1"/>
    </source>
</evidence>